<feature type="chain" id="PRO_5035905264" description="Brain expressed, associated with NEDD4, 1" evidence="3">
    <location>
        <begin position="21"/>
        <end position="317"/>
    </location>
</feature>
<evidence type="ECO:0000313" key="4">
    <source>
        <dbReference type="EMBL" id="KAI1889893.1"/>
    </source>
</evidence>
<organism evidence="4 5">
    <name type="scientific">Albula goreensis</name>
    <dbReference type="NCBI Taxonomy" id="1534307"/>
    <lineage>
        <taxon>Eukaryota</taxon>
        <taxon>Metazoa</taxon>
        <taxon>Chordata</taxon>
        <taxon>Craniata</taxon>
        <taxon>Vertebrata</taxon>
        <taxon>Euteleostomi</taxon>
        <taxon>Actinopterygii</taxon>
        <taxon>Neopterygii</taxon>
        <taxon>Teleostei</taxon>
        <taxon>Albuliformes</taxon>
        <taxon>Albulidae</taxon>
        <taxon>Albula</taxon>
    </lineage>
</organism>
<comment type="caution">
    <text evidence="4">The sequence shown here is derived from an EMBL/GenBank/DDBJ whole genome shotgun (WGS) entry which is preliminary data.</text>
</comment>
<dbReference type="AlphaFoldDB" id="A0A8T3CX58"/>
<reference evidence="4" key="1">
    <citation type="submission" date="2021-01" db="EMBL/GenBank/DDBJ databases">
        <authorList>
            <person name="Zahm M."/>
            <person name="Roques C."/>
            <person name="Cabau C."/>
            <person name="Klopp C."/>
            <person name="Donnadieu C."/>
            <person name="Jouanno E."/>
            <person name="Lampietro C."/>
            <person name="Louis A."/>
            <person name="Herpin A."/>
            <person name="Echchiki A."/>
            <person name="Berthelot C."/>
            <person name="Parey E."/>
            <person name="Roest-Crollius H."/>
            <person name="Braasch I."/>
            <person name="Postlethwait J."/>
            <person name="Bobe J."/>
            <person name="Montfort J."/>
            <person name="Bouchez O."/>
            <person name="Begum T."/>
            <person name="Mejri S."/>
            <person name="Adams A."/>
            <person name="Chen W.-J."/>
            <person name="Guiguen Y."/>
        </authorList>
    </citation>
    <scope>NUCLEOTIDE SEQUENCE</scope>
    <source>
        <tissue evidence="4">Blood</tissue>
    </source>
</reference>
<evidence type="ECO:0008006" key="6">
    <source>
        <dbReference type="Google" id="ProtNLM"/>
    </source>
</evidence>
<feature type="transmembrane region" description="Helical" evidence="2">
    <location>
        <begin position="106"/>
        <end position="129"/>
    </location>
</feature>
<accession>A0A8T3CX58</accession>
<dbReference type="OrthoDB" id="9085892at2759"/>
<dbReference type="EMBL" id="JAERUA010000015">
    <property type="protein sequence ID" value="KAI1889893.1"/>
    <property type="molecule type" value="Genomic_DNA"/>
</dbReference>
<evidence type="ECO:0000256" key="3">
    <source>
        <dbReference type="SAM" id="SignalP"/>
    </source>
</evidence>
<evidence type="ECO:0000256" key="1">
    <source>
        <dbReference type="SAM" id="MobiDB-lite"/>
    </source>
</evidence>
<dbReference type="InterPro" id="IPR039352">
    <property type="entry name" value="BEAN1"/>
</dbReference>
<gene>
    <name evidence="4" type="ORF">AGOR_G00167600</name>
</gene>
<dbReference type="PANTHER" id="PTHR36464">
    <property type="entry name" value="PROTEIN BEAN1"/>
    <property type="match status" value="1"/>
</dbReference>
<evidence type="ECO:0000313" key="5">
    <source>
        <dbReference type="Proteomes" id="UP000829720"/>
    </source>
</evidence>
<keyword evidence="5" id="KW-1185">Reference proteome</keyword>
<keyword evidence="2" id="KW-0812">Transmembrane</keyword>
<protein>
    <recommendedName>
        <fullName evidence="6">Brain expressed, associated with NEDD4, 1</fullName>
    </recommendedName>
</protein>
<keyword evidence="2" id="KW-0472">Membrane</keyword>
<name>A0A8T3CX58_9TELE</name>
<feature type="region of interest" description="Disordered" evidence="1">
    <location>
        <begin position="286"/>
        <end position="317"/>
    </location>
</feature>
<evidence type="ECO:0000256" key="2">
    <source>
        <dbReference type="SAM" id="Phobius"/>
    </source>
</evidence>
<keyword evidence="3" id="KW-0732">Signal</keyword>
<keyword evidence="2" id="KW-1133">Transmembrane helix</keyword>
<feature type="signal peptide" evidence="3">
    <location>
        <begin position="1"/>
        <end position="20"/>
    </location>
</feature>
<dbReference type="Proteomes" id="UP000829720">
    <property type="component" value="Unassembled WGS sequence"/>
</dbReference>
<sequence length="317" mass="34900">MGITLRLLRGFLLHSPLVTGSSNPIEVGRNGSKADELALLCRKEELKFGHCLVNWLKCYYKKDCGREHMLMKLICSGVSSNQSSLAHEYPDCREGGSEASLLVSPLVVAGIVIGLVLFLSCVTIIVGSLRKDGRLRNHHLRHSYAPDGFSYGGSIGELRSTCIEEFPPPFEFDSYMETLSQVNVMYSDSPPLYEECVGPGATQIYVPTDDPPPYSLLDPCQGNHLPETHAGLEDEEQAGGAFWVTRSGTSQHPTGMQELSQQPIASISLSALPLDEVPPYEAVVREQDRPLPLMPTDLFKHSATDRSPQRQAPHRIL</sequence>
<dbReference type="PANTHER" id="PTHR36464:SF1">
    <property type="entry name" value="PROTEIN BEAN1"/>
    <property type="match status" value="1"/>
</dbReference>
<proteinExistence type="predicted"/>
<feature type="compositionally biased region" description="Basic and acidic residues" evidence="1">
    <location>
        <begin position="298"/>
        <end position="308"/>
    </location>
</feature>